<dbReference type="Proteomes" id="UP000177112">
    <property type="component" value="Unassembled WGS sequence"/>
</dbReference>
<name>A0A1F6VML8_9BACT</name>
<comment type="subcellular location">
    <subcellularLocation>
        <location evidence="1">Membrane</location>
        <topology evidence="1">Multi-pass membrane protein</topology>
    </subcellularLocation>
</comment>
<evidence type="ECO:0000256" key="4">
    <source>
        <dbReference type="ARBA" id="ARBA00022989"/>
    </source>
</evidence>
<keyword evidence="5 6" id="KW-0472">Membrane</keyword>
<dbReference type="PANTHER" id="PTHR38459">
    <property type="entry name" value="PROPHAGE BACTOPRENOL-LINKED GLUCOSE TRANSLOCASE HOMOLOG"/>
    <property type="match status" value="1"/>
</dbReference>
<feature type="transmembrane region" description="Helical" evidence="6">
    <location>
        <begin position="12"/>
        <end position="30"/>
    </location>
</feature>
<reference evidence="8 9" key="1">
    <citation type="journal article" date="2016" name="Nat. Commun.">
        <title>Thousands of microbial genomes shed light on interconnected biogeochemical processes in an aquifer system.</title>
        <authorList>
            <person name="Anantharaman K."/>
            <person name="Brown C.T."/>
            <person name="Hug L.A."/>
            <person name="Sharon I."/>
            <person name="Castelle C.J."/>
            <person name="Probst A.J."/>
            <person name="Thomas B.C."/>
            <person name="Singh A."/>
            <person name="Wilkins M.J."/>
            <person name="Karaoz U."/>
            <person name="Brodie E.L."/>
            <person name="Williams K.H."/>
            <person name="Hubbard S.S."/>
            <person name="Banfield J.F."/>
        </authorList>
    </citation>
    <scope>NUCLEOTIDE SEQUENCE [LARGE SCALE GENOMIC DNA]</scope>
</reference>
<protein>
    <recommendedName>
        <fullName evidence="7">GtrA/DPMS transmembrane domain-containing protein</fullName>
    </recommendedName>
</protein>
<dbReference type="STRING" id="1801748.A3B84_02210"/>
<comment type="caution">
    <text evidence="8">The sequence shown here is derived from an EMBL/GenBank/DDBJ whole genome shotgun (WGS) entry which is preliminary data.</text>
</comment>
<proteinExistence type="inferred from homology"/>
<dbReference type="InterPro" id="IPR007267">
    <property type="entry name" value="GtrA_DPMS_TM"/>
</dbReference>
<dbReference type="AlphaFoldDB" id="A0A1F6VML8"/>
<feature type="transmembrane region" description="Helical" evidence="6">
    <location>
        <begin position="74"/>
        <end position="95"/>
    </location>
</feature>
<feature type="domain" description="GtrA/DPMS transmembrane" evidence="7">
    <location>
        <begin position="11"/>
        <end position="124"/>
    </location>
</feature>
<evidence type="ECO:0000256" key="6">
    <source>
        <dbReference type="SAM" id="Phobius"/>
    </source>
</evidence>
<evidence type="ECO:0000313" key="9">
    <source>
        <dbReference type="Proteomes" id="UP000177112"/>
    </source>
</evidence>
<feature type="transmembrane region" description="Helical" evidence="6">
    <location>
        <begin position="36"/>
        <end position="54"/>
    </location>
</feature>
<dbReference type="GO" id="GO:0005886">
    <property type="term" value="C:plasma membrane"/>
    <property type="evidence" value="ECO:0007669"/>
    <property type="project" value="TreeGrafter"/>
</dbReference>
<dbReference type="GO" id="GO:0000271">
    <property type="term" value="P:polysaccharide biosynthetic process"/>
    <property type="evidence" value="ECO:0007669"/>
    <property type="project" value="InterPro"/>
</dbReference>
<keyword evidence="4 6" id="KW-1133">Transmembrane helix</keyword>
<dbReference type="EMBL" id="MFTY01000024">
    <property type="protein sequence ID" value="OGI70931.1"/>
    <property type="molecule type" value="Genomic_DNA"/>
</dbReference>
<evidence type="ECO:0000256" key="3">
    <source>
        <dbReference type="ARBA" id="ARBA00022692"/>
    </source>
</evidence>
<comment type="similarity">
    <text evidence="2">Belongs to the GtrA family.</text>
</comment>
<evidence type="ECO:0000256" key="1">
    <source>
        <dbReference type="ARBA" id="ARBA00004141"/>
    </source>
</evidence>
<evidence type="ECO:0000256" key="5">
    <source>
        <dbReference type="ARBA" id="ARBA00023136"/>
    </source>
</evidence>
<keyword evidence="3 6" id="KW-0812">Transmembrane</keyword>
<evidence type="ECO:0000256" key="2">
    <source>
        <dbReference type="ARBA" id="ARBA00009399"/>
    </source>
</evidence>
<feature type="transmembrane region" description="Helical" evidence="6">
    <location>
        <begin position="101"/>
        <end position="121"/>
    </location>
</feature>
<gene>
    <name evidence="8" type="ORF">A3B84_02210</name>
</gene>
<organism evidence="8 9">
    <name type="scientific">Candidatus Nomurabacteria bacterium RIFCSPHIGHO2_02_FULL_35_13</name>
    <dbReference type="NCBI Taxonomy" id="1801748"/>
    <lineage>
        <taxon>Bacteria</taxon>
        <taxon>Candidatus Nomuraibacteriota</taxon>
    </lineage>
</organism>
<evidence type="ECO:0000313" key="8">
    <source>
        <dbReference type="EMBL" id="OGI70931.1"/>
    </source>
</evidence>
<accession>A0A1F6VML8</accession>
<sequence>MKKEKVVAFFRFSVLGGIGTLAGLAILYFLTDLLGMWYIASSSLGEVANFFISFNVHKYQTFKNGKGEKTKQELALYLIIILIYLGINIVLMYLFTDICDIQYLISKIMILGILSYPYYLATKKVFPKKPGHT</sequence>
<dbReference type="PANTHER" id="PTHR38459:SF1">
    <property type="entry name" value="PROPHAGE BACTOPRENOL-LINKED GLUCOSE TRANSLOCASE HOMOLOG"/>
    <property type="match status" value="1"/>
</dbReference>
<dbReference type="InterPro" id="IPR051401">
    <property type="entry name" value="GtrA_CellWall_Glycosyl"/>
</dbReference>
<evidence type="ECO:0000259" key="7">
    <source>
        <dbReference type="Pfam" id="PF04138"/>
    </source>
</evidence>
<dbReference type="Pfam" id="PF04138">
    <property type="entry name" value="GtrA_DPMS_TM"/>
    <property type="match status" value="1"/>
</dbReference>